<name>A0AAV8URG1_9RHOD</name>
<keyword evidence="6" id="KW-0175">Coiled coil</keyword>
<dbReference type="InterPro" id="IPR008010">
    <property type="entry name" value="Tatp1"/>
</dbReference>
<feature type="transmembrane region" description="Helical" evidence="8">
    <location>
        <begin position="696"/>
        <end position="719"/>
    </location>
</feature>
<dbReference type="GO" id="GO:0005789">
    <property type="term" value="C:endoplasmic reticulum membrane"/>
    <property type="evidence" value="ECO:0007669"/>
    <property type="project" value="TreeGrafter"/>
</dbReference>
<keyword evidence="3 8" id="KW-0812">Transmembrane</keyword>
<keyword evidence="5 8" id="KW-0472">Membrane</keyword>
<evidence type="ECO:0008006" key="11">
    <source>
        <dbReference type="Google" id="ProtNLM"/>
    </source>
</evidence>
<evidence type="ECO:0000256" key="6">
    <source>
        <dbReference type="SAM" id="Coils"/>
    </source>
</evidence>
<accession>A0AAV8URG1</accession>
<feature type="transmembrane region" description="Helical" evidence="8">
    <location>
        <begin position="669"/>
        <end position="690"/>
    </location>
</feature>
<evidence type="ECO:0000256" key="4">
    <source>
        <dbReference type="ARBA" id="ARBA00022989"/>
    </source>
</evidence>
<reference evidence="9 10" key="1">
    <citation type="journal article" date="2023" name="Nat. Commun.">
        <title>Origin of minicircular mitochondrial genomes in red algae.</title>
        <authorList>
            <person name="Lee Y."/>
            <person name="Cho C.H."/>
            <person name="Lee Y.M."/>
            <person name="Park S.I."/>
            <person name="Yang J.H."/>
            <person name="West J.A."/>
            <person name="Bhattacharya D."/>
            <person name="Yoon H.S."/>
        </authorList>
    </citation>
    <scope>NUCLEOTIDE SEQUENCE [LARGE SCALE GENOMIC DNA]</scope>
    <source>
        <strain evidence="9 10">CCMP1338</strain>
        <tissue evidence="9">Whole cell</tissue>
    </source>
</reference>
<feature type="transmembrane region" description="Helical" evidence="8">
    <location>
        <begin position="419"/>
        <end position="441"/>
    </location>
</feature>
<evidence type="ECO:0000313" key="10">
    <source>
        <dbReference type="Proteomes" id="UP001157974"/>
    </source>
</evidence>
<dbReference type="Pfam" id="PF05346">
    <property type="entry name" value="DUF747"/>
    <property type="match status" value="1"/>
</dbReference>
<organism evidence="9 10">
    <name type="scientific">Rhodosorus marinus</name>
    <dbReference type="NCBI Taxonomy" id="101924"/>
    <lineage>
        <taxon>Eukaryota</taxon>
        <taxon>Rhodophyta</taxon>
        <taxon>Stylonematophyceae</taxon>
        <taxon>Stylonematales</taxon>
        <taxon>Stylonemataceae</taxon>
        <taxon>Rhodosorus</taxon>
    </lineage>
</organism>
<dbReference type="AlphaFoldDB" id="A0AAV8URG1"/>
<feature type="region of interest" description="Disordered" evidence="7">
    <location>
        <begin position="236"/>
        <end position="256"/>
    </location>
</feature>
<keyword evidence="4 8" id="KW-1133">Transmembrane helix</keyword>
<feature type="coiled-coil region" evidence="6">
    <location>
        <begin position="87"/>
        <end position="114"/>
    </location>
</feature>
<comment type="caution">
    <text evidence="9">The sequence shown here is derived from an EMBL/GenBank/DDBJ whole genome shotgun (WGS) entry which is preliminary data.</text>
</comment>
<feature type="compositionally biased region" description="Basic and acidic residues" evidence="7">
    <location>
        <begin position="136"/>
        <end position="157"/>
    </location>
</feature>
<evidence type="ECO:0000256" key="8">
    <source>
        <dbReference type="SAM" id="Phobius"/>
    </source>
</evidence>
<evidence type="ECO:0000313" key="9">
    <source>
        <dbReference type="EMBL" id="KAJ8905103.1"/>
    </source>
</evidence>
<feature type="compositionally biased region" description="Basic and acidic residues" evidence="7">
    <location>
        <begin position="245"/>
        <end position="256"/>
    </location>
</feature>
<feature type="region of interest" description="Disordered" evidence="7">
    <location>
        <begin position="135"/>
        <end position="178"/>
    </location>
</feature>
<gene>
    <name evidence="9" type="ORF">NDN08_001613</name>
</gene>
<sequence length="825" mass="91892">MENSSESEGGSNRQSLDSNDITAAGETNELREDDSRESCSHEVEEQLDYLKQHSRAATDELAREEFQANRASPEPSTAFTAEAPSTIDTAEHSIEELRDKITTTELLIQLVNNRERESLSNGLLHSSLAVNPLSGSREHKEALRTAENGAKDDRSAEGHGASGDSNRVGPRSTPCEQGENCLPLVDCKDFAASHTFERERIVDSSLTKEFSDADELLDTSREGYCEDVTVLEGAENQIPAEEEDGHASDDSELRRSDSCIDYRGEDELMESAHEHAEESPLQATGLKSYADVNKAQKALGKGLSEIQTFAHQVVTNAEQAFDCLSPLSPAPNVSQNEQKNVTNVHEDERAADKRAGVENFLKVPLRLEKLLALGFFICLDEFLTQFTTLPQRCLGSLWPKRASGLRADVDRRVQVALDWVHLSMLILTALSLYVYNISWVYHNIRGQNVIKLYVIYNIVEIFDGLCSSFGIDVFDMLGSGVAGTVKFLSEEDTIPRGDRRMVLALSLVARTALDYFISWCYSFIHGSLLLAWAVTLNVSINSAAGNTIMVLLVSNNFIELKAVALKPFKLQNLFQIAMRDAVERIQMSLFVIAIVAYTRGDFRVGMTWFTIFLFEIVVDWIKHSSTAKFNGMKYVAYNSFSLVISRDLVASKKHLTTTSIGGSNISKRLGFVTLPMGAFVVRMLGSFIWSLPYTHILLLIALMFLMKVSLSIGLLGYCYRKLQRFRVAPRDEEHEEVIRCLCGVNRYSIRKDTCGSADDEQSADLFVTSKALVERKSSETFIFYSIKFWAVKRGAAASTCSLACGIALLSDEYVLRSVHSFDEHL</sequence>
<evidence type="ECO:0000256" key="1">
    <source>
        <dbReference type="ARBA" id="ARBA00004141"/>
    </source>
</evidence>
<dbReference type="PANTHER" id="PTHR13317">
    <property type="entry name" value="TRANSMEMBRANE ANTERIOR POSTERIOR TRANSFORMATION PROTEIN 1 HOMOLOG"/>
    <property type="match status" value="1"/>
</dbReference>
<evidence type="ECO:0000256" key="7">
    <source>
        <dbReference type="SAM" id="MobiDB-lite"/>
    </source>
</evidence>
<feature type="region of interest" description="Disordered" evidence="7">
    <location>
        <begin position="1"/>
        <end position="87"/>
    </location>
</feature>
<keyword evidence="10" id="KW-1185">Reference proteome</keyword>
<proteinExistence type="inferred from homology"/>
<protein>
    <recommendedName>
        <fullName evidence="11">Protein TAPT1 homolog</fullName>
    </recommendedName>
</protein>
<feature type="compositionally biased region" description="Low complexity" evidence="7">
    <location>
        <begin position="1"/>
        <end position="12"/>
    </location>
</feature>
<evidence type="ECO:0000256" key="2">
    <source>
        <dbReference type="ARBA" id="ARBA00008803"/>
    </source>
</evidence>
<comment type="subcellular location">
    <subcellularLocation>
        <location evidence="1">Membrane</location>
        <topology evidence="1">Multi-pass membrane protein</topology>
    </subcellularLocation>
</comment>
<feature type="compositionally biased region" description="Basic and acidic residues" evidence="7">
    <location>
        <begin position="28"/>
        <end position="67"/>
    </location>
</feature>
<evidence type="ECO:0000256" key="3">
    <source>
        <dbReference type="ARBA" id="ARBA00022692"/>
    </source>
</evidence>
<dbReference type="PANTHER" id="PTHR13317:SF4">
    <property type="entry name" value="TRANSMEMBRANE ANTERIOR POSTERIOR TRANSFORMATION PROTEIN 1 HOMOLOG"/>
    <property type="match status" value="1"/>
</dbReference>
<evidence type="ECO:0000256" key="5">
    <source>
        <dbReference type="ARBA" id="ARBA00023136"/>
    </source>
</evidence>
<comment type="similarity">
    <text evidence="2">Belongs to the TAPT1 family.</text>
</comment>
<dbReference type="EMBL" id="JAMWBK010000005">
    <property type="protein sequence ID" value="KAJ8905103.1"/>
    <property type="molecule type" value="Genomic_DNA"/>
</dbReference>
<dbReference type="Proteomes" id="UP001157974">
    <property type="component" value="Unassembled WGS sequence"/>
</dbReference>